<dbReference type="EMBL" id="CADIKM010000032">
    <property type="protein sequence ID" value="CAB3799319.1"/>
    <property type="molecule type" value="Genomic_DNA"/>
</dbReference>
<evidence type="ECO:0000313" key="2">
    <source>
        <dbReference type="EMBL" id="CAB3799319.1"/>
    </source>
</evidence>
<dbReference type="InterPro" id="IPR023393">
    <property type="entry name" value="START-like_dom_sf"/>
</dbReference>
<dbReference type="Gene3D" id="3.30.530.20">
    <property type="match status" value="1"/>
</dbReference>
<dbReference type="InterPro" id="IPR020503">
    <property type="entry name" value="Uncharacterised_Rv2561"/>
</dbReference>
<evidence type="ECO:0000313" key="3">
    <source>
        <dbReference type="Proteomes" id="UP000494115"/>
    </source>
</evidence>
<dbReference type="Proteomes" id="UP000494115">
    <property type="component" value="Unassembled WGS sequence"/>
</dbReference>
<dbReference type="AlphaFoldDB" id="A0A6S7C1L1"/>
<evidence type="ECO:0000256" key="1">
    <source>
        <dbReference type="SAM" id="MobiDB-lite"/>
    </source>
</evidence>
<keyword evidence="3" id="KW-1185">Reference proteome</keyword>
<dbReference type="RefSeq" id="WP_175107270.1">
    <property type="nucleotide sequence ID" value="NZ_CADIKM010000032.1"/>
</dbReference>
<dbReference type="Pfam" id="PF10851">
    <property type="entry name" value="DUF2652"/>
    <property type="match status" value="1"/>
</dbReference>
<dbReference type="SUPFAM" id="SSF55961">
    <property type="entry name" value="Bet v1-like"/>
    <property type="match status" value="1"/>
</dbReference>
<name>A0A6S7C1L1_9BURK</name>
<proteinExistence type="predicted"/>
<feature type="region of interest" description="Disordered" evidence="1">
    <location>
        <begin position="354"/>
        <end position="383"/>
    </location>
</feature>
<dbReference type="Gene3D" id="3.30.70.1230">
    <property type="entry name" value="Nucleotide cyclase"/>
    <property type="match status" value="1"/>
</dbReference>
<protein>
    <recommendedName>
        <fullName evidence="4">DUF2652 domain-containing protein</fullName>
    </recommendedName>
</protein>
<accession>A0A6S7C1L1</accession>
<gene>
    <name evidence="2" type="ORF">LMG28138_04636</name>
</gene>
<reference evidence="2 3" key="1">
    <citation type="submission" date="2020-04" db="EMBL/GenBank/DDBJ databases">
        <authorList>
            <person name="De Canck E."/>
        </authorList>
    </citation>
    <scope>NUCLEOTIDE SEQUENCE [LARGE SCALE GENOMIC DNA]</scope>
    <source>
        <strain evidence="2 3">LMG 28138</strain>
    </source>
</reference>
<sequence>MLKKTESACFVIADISGYTRFLAGVELDHAQDIIADLMDTVVRCLRPPLRLAKFEGDAAFFYAINEKVDGSLLQDAIESAYFAFRKRLRNIKQASSCGCSACRNIQNLDLKFVGHHGEFIRQRMAGREELAGRDVIVIHRLLKNAVNERLGGHAYALYSDPCIQAMGIDPFAQGLVEHRESIDIIGEVKCWVRDLEEAWKKESERQRNEVTRGKAALVIEFDIAARRPIVWEYFILPSQRPKWRAADEVREMSESGRRGVGTINHCMHGPHAVIEEVIDWHPFDYLTLTTLLPMPEAPKVLMTYAFSESTGGGTHIEIRVARPKPKDQAFLEQVGPEFQKNITNEVATLRQMLEGQQGSAGSVEEPDLPVSAERFLTQPVQSR</sequence>
<evidence type="ECO:0008006" key="4">
    <source>
        <dbReference type="Google" id="ProtNLM"/>
    </source>
</evidence>
<organism evidence="2 3">
    <name type="scientific">Pararobbsia alpina</name>
    <dbReference type="NCBI Taxonomy" id="621374"/>
    <lineage>
        <taxon>Bacteria</taxon>
        <taxon>Pseudomonadati</taxon>
        <taxon>Pseudomonadota</taxon>
        <taxon>Betaproteobacteria</taxon>
        <taxon>Burkholderiales</taxon>
        <taxon>Burkholderiaceae</taxon>
        <taxon>Pararobbsia</taxon>
    </lineage>
</organism>
<dbReference type="InterPro" id="IPR029787">
    <property type="entry name" value="Nucleotide_cyclase"/>
</dbReference>